<comment type="caution">
    <text evidence="2">The sequence shown here is derived from an EMBL/GenBank/DDBJ whole genome shotgun (WGS) entry which is preliminary data.</text>
</comment>
<evidence type="ECO:0000313" key="2">
    <source>
        <dbReference type="EMBL" id="MEK9502384.1"/>
    </source>
</evidence>
<keyword evidence="1" id="KW-0732">Signal</keyword>
<proteinExistence type="predicted"/>
<organism evidence="2 3">
    <name type="scientific">Gaopeijia maritima</name>
    <dbReference type="NCBI Taxonomy" id="3119007"/>
    <lineage>
        <taxon>Bacteria</taxon>
        <taxon>Pseudomonadati</taxon>
        <taxon>Gemmatimonadota</taxon>
        <taxon>Longimicrobiia</taxon>
        <taxon>Gaopeijiales</taxon>
        <taxon>Gaopeijiaceae</taxon>
        <taxon>Gaopeijia</taxon>
    </lineage>
</organism>
<protein>
    <recommendedName>
        <fullName evidence="4">Nuclear transport factor 2 family protein</fullName>
    </recommendedName>
</protein>
<dbReference type="RefSeq" id="WP_405278489.1">
    <property type="nucleotide sequence ID" value="NZ_JBBHLI010000011.1"/>
</dbReference>
<dbReference type="EMBL" id="JBBHLI010000011">
    <property type="protein sequence ID" value="MEK9502384.1"/>
    <property type="molecule type" value="Genomic_DNA"/>
</dbReference>
<feature type="signal peptide" evidence="1">
    <location>
        <begin position="1"/>
        <end position="24"/>
    </location>
</feature>
<dbReference type="SUPFAM" id="SSF54427">
    <property type="entry name" value="NTF2-like"/>
    <property type="match status" value="1"/>
</dbReference>
<dbReference type="Proteomes" id="UP001484239">
    <property type="component" value="Unassembled WGS sequence"/>
</dbReference>
<evidence type="ECO:0000256" key="1">
    <source>
        <dbReference type="SAM" id="SignalP"/>
    </source>
</evidence>
<accession>A0ABU9EE32</accession>
<sequence length="181" mass="19277">MPPRSILPVLLAVAAFAISAPAAAQSAVEPEPADVATLDGIIAAVYGSISGPAGQPRDWDRFRSLMIPGARLIPTGAAPDGSVGHRVMTTEEYIQVVGPALEGPGFFENEIGRVVERYGPVVHLMSAYESLRTPDDAAPFQRGVNSFQLLHDGARWWVVTIFWSAETADNPIPDGLLGFGR</sequence>
<feature type="chain" id="PRO_5045137901" description="Nuclear transport factor 2 family protein" evidence="1">
    <location>
        <begin position="25"/>
        <end position="181"/>
    </location>
</feature>
<reference evidence="2 3" key="1">
    <citation type="submission" date="2024-02" db="EMBL/GenBank/DDBJ databases">
        <title>A novel Gemmatimonadota bacterium.</title>
        <authorList>
            <person name="Du Z.-J."/>
            <person name="Ye Y.-Q."/>
        </authorList>
    </citation>
    <scope>NUCLEOTIDE SEQUENCE [LARGE SCALE GENOMIC DNA]</scope>
    <source>
        <strain evidence="2 3">DH-20</strain>
    </source>
</reference>
<keyword evidence="3" id="KW-1185">Reference proteome</keyword>
<evidence type="ECO:0000313" key="3">
    <source>
        <dbReference type="Proteomes" id="UP001484239"/>
    </source>
</evidence>
<dbReference type="InterPro" id="IPR032710">
    <property type="entry name" value="NTF2-like_dom_sf"/>
</dbReference>
<evidence type="ECO:0008006" key="4">
    <source>
        <dbReference type="Google" id="ProtNLM"/>
    </source>
</evidence>
<name>A0ABU9EE32_9BACT</name>
<gene>
    <name evidence="2" type="ORF">WI372_15430</name>
</gene>